<evidence type="ECO:0000313" key="3">
    <source>
        <dbReference type="Proteomes" id="UP001607302"/>
    </source>
</evidence>
<dbReference type="EMBL" id="JAUDFV010000110">
    <property type="protein sequence ID" value="KAL2731056.1"/>
    <property type="molecule type" value="Genomic_DNA"/>
</dbReference>
<evidence type="ECO:0000313" key="2">
    <source>
        <dbReference type="EMBL" id="KAL2731056.1"/>
    </source>
</evidence>
<feature type="region of interest" description="Disordered" evidence="1">
    <location>
        <begin position="606"/>
        <end position="639"/>
    </location>
</feature>
<sequence length="1100" mass="126529">MEAEVVLLLHEEDKIRSKNKVRIRYVLIVRTNNSSTSRRFRWERYIPTDEDYWQQHIREKEKDLIVRDSYPYLIRFPSVQKHPQTSFHRIRNNDDANNIDELTRNERKSFVESLTNFPSCRLRSFTKENDFLSIREPIVTVFPPTPSKRPTKTFNTRKEECKRALAKDISFRKEFSSLFPANARNVSREKAKVCKSRLRKNPFFHENDRPTGTSLNGEKSSRNRTSETLLKAINKNDLDSTEKLVDKIELPDDLDFNRESFTFDDANERFDLRLTTTRKKDNGRMRLNSDLESKSNYPISALTKLRTERNERSSADDDFLKYSVRYAHEALKRVTKDLRSGNRGINKVTKKVTPLKTMEDSEEYEKKFINVSSVSLKAVSSFDRVEEVEDYLSRTSLTADFLKGLPKMSYFPRKKRDRCLSCLYKSLEEIGVSSRKDACEKRKGREEEGKYQRDISVECESNEDVSFAEFEDERNQSDFSVHEEVGFEMERSSGSSGIEEKNKFSFPSIQGAEEGRTSVDEVKGTEGCLAVSELESTSPEGKRIAFKSVSVSSRDTSNSDEDDSNVDFIEYSSAKSKFRPACHAPTTLSHSLEPLRALKLRKSTSMQERLALDESNESPKIEIDEKSPEVASKENARQKTTLMDTKREMTEGDSKAVTKLTKIKSVSENLIADAKVDEAKEGSLFGRSFSCRNFEWILRDSTKGTDLASPGLRSSTEDGPFRCLFSKEEIEETLKNFEKRNASPTSALSTLCDMFLNRILGSSDKRDRRRDNIAIRLVKLLVESRRYSNPDKFPSDLIFSSKQPPLLTWQRLRRILDLDSYDLIAPLLGIPVHYSTLSPDLREVQELEPAKERFDKSDSVQDILDDLIVHPPSSRADSVISSETTRHNPYGLFLRKERRKAVVWRPLTEFDLKGYDPEATLRMRADKITTDICKEFCDWLKSLGGLQRSMDEKISVKEMATVPTDVALARLCHGASILATTRKQLERDVKAESRPKRTLAFGTSMPIDLLFVPPTNRVREKWLTCKNVPRELETMDIVWNGILHLESVQAFVKCLHKHPEVSPPKMFKHGVLPKGVRKSVKKRNAERTNLDALSARQQRI</sequence>
<reference evidence="2 3" key="1">
    <citation type="journal article" date="2024" name="Ann. Entomol. Soc. Am.">
        <title>Genomic analyses of the southern and eastern yellowjacket wasps (Hymenoptera: Vespidae) reveal evolutionary signatures of social life.</title>
        <authorList>
            <person name="Catto M.A."/>
            <person name="Caine P.B."/>
            <person name="Orr S.E."/>
            <person name="Hunt B.G."/>
            <person name="Goodisman M.A.D."/>
        </authorList>
    </citation>
    <scope>NUCLEOTIDE SEQUENCE [LARGE SCALE GENOMIC DNA]</scope>
    <source>
        <strain evidence="2">233</strain>
        <tissue evidence="2">Head and thorax</tissue>
    </source>
</reference>
<keyword evidence="3" id="KW-1185">Reference proteome</keyword>
<name>A0ABD2BE81_VESSQ</name>
<dbReference type="Proteomes" id="UP001607302">
    <property type="component" value="Unassembled WGS sequence"/>
</dbReference>
<feature type="region of interest" description="Disordered" evidence="1">
    <location>
        <begin position="1077"/>
        <end position="1100"/>
    </location>
</feature>
<proteinExistence type="predicted"/>
<gene>
    <name evidence="2" type="ORF">V1478_005469</name>
</gene>
<dbReference type="AlphaFoldDB" id="A0ABD2BE81"/>
<protein>
    <submittedName>
        <fullName evidence="2">Uncharacterized protein</fullName>
    </submittedName>
</protein>
<comment type="caution">
    <text evidence="2">The sequence shown here is derived from an EMBL/GenBank/DDBJ whole genome shotgun (WGS) entry which is preliminary data.</text>
</comment>
<feature type="region of interest" description="Disordered" evidence="1">
    <location>
        <begin position="202"/>
        <end position="224"/>
    </location>
</feature>
<organism evidence="2 3">
    <name type="scientific">Vespula squamosa</name>
    <name type="common">Southern yellow jacket</name>
    <name type="synonym">Wasp</name>
    <dbReference type="NCBI Taxonomy" id="30214"/>
    <lineage>
        <taxon>Eukaryota</taxon>
        <taxon>Metazoa</taxon>
        <taxon>Ecdysozoa</taxon>
        <taxon>Arthropoda</taxon>
        <taxon>Hexapoda</taxon>
        <taxon>Insecta</taxon>
        <taxon>Pterygota</taxon>
        <taxon>Neoptera</taxon>
        <taxon>Endopterygota</taxon>
        <taxon>Hymenoptera</taxon>
        <taxon>Apocrita</taxon>
        <taxon>Aculeata</taxon>
        <taxon>Vespoidea</taxon>
        <taxon>Vespidae</taxon>
        <taxon>Vespinae</taxon>
        <taxon>Vespula</taxon>
    </lineage>
</organism>
<accession>A0ABD2BE81</accession>
<evidence type="ECO:0000256" key="1">
    <source>
        <dbReference type="SAM" id="MobiDB-lite"/>
    </source>
</evidence>
<feature type="compositionally biased region" description="Basic and acidic residues" evidence="1">
    <location>
        <begin position="617"/>
        <end position="637"/>
    </location>
</feature>